<dbReference type="PROSITE" id="PS50885">
    <property type="entry name" value="HAMP"/>
    <property type="match status" value="1"/>
</dbReference>
<dbReference type="InterPro" id="IPR050640">
    <property type="entry name" value="Bact_2-comp_sensor_kinase"/>
</dbReference>
<accession>A0A926KM62</accession>
<dbReference type="EC" id="2.7.13.3" evidence="3"/>
<comment type="catalytic activity">
    <reaction evidence="1">
        <text>ATP + protein L-histidine = ADP + protein N-phospho-L-histidine.</text>
        <dbReference type="EC" id="2.7.13.3"/>
    </reaction>
</comment>
<dbReference type="PRINTS" id="PR00344">
    <property type="entry name" value="BCTRLSENSOR"/>
</dbReference>
<dbReference type="RefSeq" id="WP_188173482.1">
    <property type="nucleotide sequence ID" value="NZ_JACVVD010000002.1"/>
</dbReference>
<feature type="transmembrane region" description="Helical" evidence="14">
    <location>
        <begin position="20"/>
        <end position="40"/>
    </location>
</feature>
<keyword evidence="18" id="KW-1185">Reference proteome</keyword>
<comment type="subcellular location">
    <subcellularLocation>
        <location evidence="2">Cell membrane</location>
        <topology evidence="2">Multi-pass membrane protein</topology>
    </subcellularLocation>
</comment>
<keyword evidence="9 17" id="KW-0418">Kinase</keyword>
<dbReference type="Gene3D" id="3.30.450.20">
    <property type="entry name" value="PAS domain"/>
    <property type="match status" value="1"/>
</dbReference>
<feature type="transmembrane region" description="Helical" evidence="14">
    <location>
        <begin position="302"/>
        <end position="325"/>
    </location>
</feature>
<protein>
    <recommendedName>
        <fullName evidence="3">histidine kinase</fullName>
        <ecNumber evidence="3">2.7.13.3</ecNumber>
    </recommendedName>
</protein>
<dbReference type="EMBL" id="JACVVD010000002">
    <property type="protein sequence ID" value="MBD0379683.1"/>
    <property type="molecule type" value="Genomic_DNA"/>
</dbReference>
<keyword evidence="7 14" id="KW-0812">Transmembrane</keyword>
<evidence type="ECO:0000259" key="15">
    <source>
        <dbReference type="PROSITE" id="PS50109"/>
    </source>
</evidence>
<evidence type="ECO:0000256" key="8">
    <source>
        <dbReference type="ARBA" id="ARBA00022741"/>
    </source>
</evidence>
<evidence type="ECO:0000256" key="2">
    <source>
        <dbReference type="ARBA" id="ARBA00004651"/>
    </source>
</evidence>
<dbReference type="GO" id="GO:0005886">
    <property type="term" value="C:plasma membrane"/>
    <property type="evidence" value="ECO:0007669"/>
    <property type="project" value="UniProtKB-SubCell"/>
</dbReference>
<dbReference type="GO" id="GO:0000155">
    <property type="term" value="F:phosphorelay sensor kinase activity"/>
    <property type="evidence" value="ECO:0007669"/>
    <property type="project" value="InterPro"/>
</dbReference>
<keyword evidence="5" id="KW-0597">Phosphoprotein</keyword>
<dbReference type="SUPFAM" id="SSF158472">
    <property type="entry name" value="HAMP domain-like"/>
    <property type="match status" value="1"/>
</dbReference>
<feature type="domain" description="Histidine kinase" evidence="15">
    <location>
        <begin position="492"/>
        <end position="599"/>
    </location>
</feature>
<dbReference type="SMART" id="SM00387">
    <property type="entry name" value="HATPase_c"/>
    <property type="match status" value="1"/>
</dbReference>
<evidence type="ECO:0000256" key="7">
    <source>
        <dbReference type="ARBA" id="ARBA00022692"/>
    </source>
</evidence>
<dbReference type="CDD" id="cd18773">
    <property type="entry name" value="PDC1_HK_sensor"/>
    <property type="match status" value="1"/>
</dbReference>
<evidence type="ECO:0000256" key="13">
    <source>
        <dbReference type="ARBA" id="ARBA00023136"/>
    </source>
</evidence>
<comment type="caution">
    <text evidence="17">The sequence shown here is derived from an EMBL/GenBank/DDBJ whole genome shotgun (WGS) entry which is preliminary data.</text>
</comment>
<dbReference type="InterPro" id="IPR005467">
    <property type="entry name" value="His_kinase_dom"/>
</dbReference>
<dbReference type="GO" id="GO:0005524">
    <property type="term" value="F:ATP binding"/>
    <property type="evidence" value="ECO:0007669"/>
    <property type="project" value="UniProtKB-KW"/>
</dbReference>
<dbReference type="Pfam" id="PF02743">
    <property type="entry name" value="dCache_1"/>
    <property type="match status" value="1"/>
</dbReference>
<proteinExistence type="predicted"/>
<evidence type="ECO:0000259" key="16">
    <source>
        <dbReference type="PROSITE" id="PS50885"/>
    </source>
</evidence>
<dbReference type="InterPro" id="IPR010559">
    <property type="entry name" value="Sig_transdc_His_kin_internal"/>
</dbReference>
<dbReference type="PANTHER" id="PTHR34220">
    <property type="entry name" value="SENSOR HISTIDINE KINASE YPDA"/>
    <property type="match status" value="1"/>
</dbReference>
<dbReference type="InterPro" id="IPR004358">
    <property type="entry name" value="Sig_transdc_His_kin-like_C"/>
</dbReference>
<dbReference type="InterPro" id="IPR003660">
    <property type="entry name" value="HAMP_dom"/>
</dbReference>
<dbReference type="Proteomes" id="UP000650466">
    <property type="component" value="Unassembled WGS sequence"/>
</dbReference>
<dbReference type="Gene3D" id="3.30.565.10">
    <property type="entry name" value="Histidine kinase-like ATPase, C-terminal domain"/>
    <property type="match status" value="1"/>
</dbReference>
<evidence type="ECO:0000256" key="14">
    <source>
        <dbReference type="SAM" id="Phobius"/>
    </source>
</evidence>
<evidence type="ECO:0000256" key="6">
    <source>
        <dbReference type="ARBA" id="ARBA00022679"/>
    </source>
</evidence>
<evidence type="ECO:0000256" key="1">
    <source>
        <dbReference type="ARBA" id="ARBA00000085"/>
    </source>
</evidence>
<evidence type="ECO:0000256" key="10">
    <source>
        <dbReference type="ARBA" id="ARBA00022840"/>
    </source>
</evidence>
<dbReference type="Pfam" id="PF02518">
    <property type="entry name" value="HATPase_c"/>
    <property type="match status" value="1"/>
</dbReference>
<evidence type="ECO:0000313" key="18">
    <source>
        <dbReference type="Proteomes" id="UP000650466"/>
    </source>
</evidence>
<dbReference type="SMART" id="SM00304">
    <property type="entry name" value="HAMP"/>
    <property type="match status" value="1"/>
</dbReference>
<keyword evidence="8" id="KW-0547">Nucleotide-binding</keyword>
<evidence type="ECO:0000256" key="5">
    <source>
        <dbReference type="ARBA" id="ARBA00022553"/>
    </source>
</evidence>
<evidence type="ECO:0000256" key="11">
    <source>
        <dbReference type="ARBA" id="ARBA00022989"/>
    </source>
</evidence>
<dbReference type="InterPro" id="IPR036890">
    <property type="entry name" value="HATPase_C_sf"/>
</dbReference>
<dbReference type="PANTHER" id="PTHR34220:SF7">
    <property type="entry name" value="SENSOR HISTIDINE KINASE YPDA"/>
    <property type="match status" value="1"/>
</dbReference>
<dbReference type="CDD" id="cd12912">
    <property type="entry name" value="PDC2_MCP_like"/>
    <property type="match status" value="1"/>
</dbReference>
<feature type="domain" description="HAMP" evidence="16">
    <location>
        <begin position="322"/>
        <end position="374"/>
    </location>
</feature>
<name>A0A926KM62_9BACL</name>
<dbReference type="AlphaFoldDB" id="A0A926KM62"/>
<keyword evidence="11 14" id="KW-1133">Transmembrane helix</keyword>
<sequence>MLKKLLRLLLLRDQPFTVKLLVYSALLVVVPMLTVGYFSYVRSSEVLEEEAKQSSLQIIQQVKTHVEYYVRDFEFSTLKIVNHPDTQKLMAMSTLEEIQQSGIRASIQQLLHNEAYSRGDITGITIILDDLQIIDTTGLNKSTPIDEIVKEYWYNDVPSDGSPILISRMIKLQDRNEPVISIVKRIISPRTLKPIGMIITDVNFKRLQEIADMVTIGRTGYMSILDTKGHYVYHHDLSLLGEPSGFKEIALFDDPPSGSYTIEKPNRELLTYSHSSALGWTLLTLVPYKELTRGVGYIGQTILWVTSITLIAAYLIGFTFASSLIRPIRNLQHYMKRIEIGDFNAKIKVESKDEIGLLSHGFNRMVVHLNQLIEEIYYSKLKESEMNLRQKETELRVLQSQINPHFLYNALETMRGIALEKDMDDLAEMSSSLSRLFRYNLKESSLTVTLKDEISVCELYLRIQQFRFEERLNYEFLLPNDLLNQTIVKFSLQPIIENCIHHAVEPGIKRTLITVSAFIENEQSCILQISDDGPGISPDALEHIRYDLKHKDITAGGSHIGLLNVHRRIEYLYGEGYGVQVDSRFGEGTTIKVRLPLGETPAPDPG</sequence>
<dbReference type="InterPro" id="IPR033479">
    <property type="entry name" value="dCache_1"/>
</dbReference>
<keyword evidence="6" id="KW-0808">Transferase</keyword>
<dbReference type="Pfam" id="PF06580">
    <property type="entry name" value="His_kinase"/>
    <property type="match status" value="1"/>
</dbReference>
<keyword evidence="12" id="KW-0902">Two-component regulatory system</keyword>
<dbReference type="SUPFAM" id="SSF55874">
    <property type="entry name" value="ATPase domain of HSP90 chaperone/DNA topoisomerase II/histidine kinase"/>
    <property type="match status" value="1"/>
</dbReference>
<evidence type="ECO:0000256" key="4">
    <source>
        <dbReference type="ARBA" id="ARBA00022475"/>
    </source>
</evidence>
<organism evidence="17 18">
    <name type="scientific">Paenibacillus sedimenti</name>
    <dbReference type="NCBI Taxonomy" id="2770274"/>
    <lineage>
        <taxon>Bacteria</taxon>
        <taxon>Bacillati</taxon>
        <taxon>Bacillota</taxon>
        <taxon>Bacilli</taxon>
        <taxon>Bacillales</taxon>
        <taxon>Paenibacillaceae</taxon>
        <taxon>Paenibacillus</taxon>
    </lineage>
</organism>
<dbReference type="Gene3D" id="6.10.340.10">
    <property type="match status" value="1"/>
</dbReference>
<dbReference type="Pfam" id="PF00672">
    <property type="entry name" value="HAMP"/>
    <property type="match status" value="1"/>
</dbReference>
<dbReference type="InterPro" id="IPR003594">
    <property type="entry name" value="HATPase_dom"/>
</dbReference>
<evidence type="ECO:0000313" key="17">
    <source>
        <dbReference type="EMBL" id="MBD0379683.1"/>
    </source>
</evidence>
<dbReference type="PROSITE" id="PS50109">
    <property type="entry name" value="HIS_KIN"/>
    <property type="match status" value="1"/>
</dbReference>
<evidence type="ECO:0000256" key="3">
    <source>
        <dbReference type="ARBA" id="ARBA00012438"/>
    </source>
</evidence>
<dbReference type="CDD" id="cd06225">
    <property type="entry name" value="HAMP"/>
    <property type="match status" value="1"/>
</dbReference>
<evidence type="ECO:0000256" key="9">
    <source>
        <dbReference type="ARBA" id="ARBA00022777"/>
    </source>
</evidence>
<keyword evidence="13 14" id="KW-0472">Membrane</keyword>
<gene>
    <name evidence="17" type="ORF">ICC18_06115</name>
</gene>
<evidence type="ECO:0000256" key="12">
    <source>
        <dbReference type="ARBA" id="ARBA00023012"/>
    </source>
</evidence>
<keyword evidence="10" id="KW-0067">ATP-binding</keyword>
<reference evidence="17" key="1">
    <citation type="submission" date="2020-09" db="EMBL/GenBank/DDBJ databases">
        <title>Draft Genome Sequence of Paenibacillus sp. WST5.</title>
        <authorList>
            <person name="Bao Z."/>
        </authorList>
    </citation>
    <scope>NUCLEOTIDE SEQUENCE</scope>
    <source>
        <strain evidence="17">WST5</strain>
    </source>
</reference>
<keyword evidence="4" id="KW-1003">Cell membrane</keyword>